<sequence length="611" mass="67557">MTAGSYTKCSIHRRISTFHPLPIDKHSQYSQEDTRPMRSSRFLIATLKETPADAEVISHQLMLRAGMIRKMASGLYNWLPLGLRVLRKVETIVREEMNKSGAMEVLMPVVQPAELWEESGRWQQYGPELLRITDRHDRPFCLGPTHEEVITDLIRNELKSYKQLPANFYQIQTKFRDEIRPRFGVMRSREFIMKDAYSFHLTQESLQQTYDVMHTTYCNIFSRLGLGYRPVLADTGSIGGAYSHEFHVLADSGEDYIVFSNGSDYAANIEKAEALPPAAPRPAPQHVLQEVATPGQHAIEEVCAFLKVSAQQTVKTLIVLGETREDGSQPLVALVLRGDHELNEIKAEKLTGVAAPLTLAPEARIKAELGVGIGSLGPVGLQIPMIVDHSAAHLADFVCGANKDGFHLTGVNWERDEQAPLVADIRNVVTGDPSPCGKGTLEIKRGIEVGHIFQLGTKYSDAMKARVLDENGKEQTMIMGCYGIGVTRVVAAAIEQNFDDNGIIWPDAIAPFHIAIVPINMAKSEAVATKCEELYAQLSAAGLDVLLMDEDKARLGVMLADTDLMGIPHRIVVGDRGLEAGSIEYKGRRDAEKQEIAVGDIVEFLKAQVKI</sequence>
<dbReference type="NCBIfam" id="NF006625">
    <property type="entry name" value="PRK09194.1"/>
    <property type="match status" value="1"/>
</dbReference>
<dbReference type="EMBL" id="CP000934">
    <property type="protein sequence ID" value="ACE83377.1"/>
    <property type="molecule type" value="Genomic_DNA"/>
</dbReference>
<gene>
    <name evidence="10 12" type="primary">proS</name>
    <name evidence="12" type="ordered locus">CJA_2467</name>
</gene>
<dbReference type="CDD" id="cd04334">
    <property type="entry name" value="ProRS-INS"/>
    <property type="match status" value="1"/>
</dbReference>
<dbReference type="InterPro" id="IPR044140">
    <property type="entry name" value="ProRS_anticodon_short"/>
</dbReference>
<dbReference type="PANTHER" id="PTHR42753">
    <property type="entry name" value="MITOCHONDRIAL RIBOSOME PROTEIN L39/PROLYL-TRNA LIGASE FAMILY MEMBER"/>
    <property type="match status" value="1"/>
</dbReference>
<keyword evidence="7 10" id="KW-0648">Protein biosynthesis</keyword>
<dbReference type="Pfam" id="PF04073">
    <property type="entry name" value="tRNA_edit"/>
    <property type="match status" value="1"/>
</dbReference>
<protein>
    <recommendedName>
        <fullName evidence="10">Proline--tRNA ligase</fullName>
        <ecNumber evidence="10">6.1.1.15</ecNumber>
    </recommendedName>
    <alternativeName>
        <fullName evidence="10">Prolyl-tRNA synthetase</fullName>
        <shortName evidence="10">ProRS</shortName>
    </alternativeName>
</protein>
<dbReference type="InterPro" id="IPR050062">
    <property type="entry name" value="Pro-tRNA_synthetase"/>
</dbReference>
<dbReference type="InterPro" id="IPR004500">
    <property type="entry name" value="Pro-tRNA-synth_IIa_bac-type"/>
</dbReference>
<reference evidence="12 13" key="1">
    <citation type="journal article" date="2008" name="J. Bacteriol.">
        <title>Insights into plant cell wall degradation from the genome sequence of the soil bacterium Cellvibrio japonicus.</title>
        <authorList>
            <person name="Deboy R.T."/>
            <person name="Mongodin E.F."/>
            <person name="Fouts D.E."/>
            <person name="Tailford L.E."/>
            <person name="Khouri H."/>
            <person name="Emerson J.B."/>
            <person name="Mohamoud Y."/>
            <person name="Watkins K."/>
            <person name="Henrissat B."/>
            <person name="Gilbert H.J."/>
            <person name="Nelson K.E."/>
        </authorList>
    </citation>
    <scope>NUCLEOTIDE SEQUENCE [LARGE SCALE GENOMIC DNA]</scope>
    <source>
        <strain evidence="12 13">Ueda107</strain>
    </source>
</reference>
<dbReference type="GO" id="GO:0002161">
    <property type="term" value="F:aminoacyl-tRNA deacylase activity"/>
    <property type="evidence" value="ECO:0007669"/>
    <property type="project" value="InterPro"/>
</dbReference>
<name>B3PKJ9_CELJU</name>
<evidence type="ECO:0000259" key="11">
    <source>
        <dbReference type="PROSITE" id="PS50862"/>
    </source>
</evidence>
<keyword evidence="6 10" id="KW-0067">ATP-binding</keyword>
<dbReference type="FunFam" id="3.30.930.10:FF:000043">
    <property type="entry name" value="Proline--tRNA ligase"/>
    <property type="match status" value="1"/>
</dbReference>
<accession>B3PKJ9</accession>
<evidence type="ECO:0000256" key="6">
    <source>
        <dbReference type="ARBA" id="ARBA00022840"/>
    </source>
</evidence>
<dbReference type="EC" id="6.1.1.15" evidence="10"/>
<keyword evidence="8 10" id="KW-0030">Aminoacyl-tRNA synthetase</keyword>
<dbReference type="SUPFAM" id="SSF52954">
    <property type="entry name" value="Class II aaRS ABD-related"/>
    <property type="match status" value="1"/>
</dbReference>
<dbReference type="InterPro" id="IPR002314">
    <property type="entry name" value="aa-tRNA-synt_IIb"/>
</dbReference>
<dbReference type="InterPro" id="IPR045864">
    <property type="entry name" value="aa-tRNA-synth_II/BPL/LPL"/>
</dbReference>
<comment type="subcellular location">
    <subcellularLocation>
        <location evidence="1 10">Cytoplasm</location>
    </subcellularLocation>
</comment>
<evidence type="ECO:0000256" key="7">
    <source>
        <dbReference type="ARBA" id="ARBA00022917"/>
    </source>
</evidence>
<dbReference type="STRING" id="498211.CJA_2467"/>
<dbReference type="InterPro" id="IPR036754">
    <property type="entry name" value="YbaK/aa-tRNA-synt-asso_dom_sf"/>
</dbReference>
<dbReference type="GO" id="GO:0005829">
    <property type="term" value="C:cytosol"/>
    <property type="evidence" value="ECO:0007669"/>
    <property type="project" value="TreeGrafter"/>
</dbReference>
<dbReference type="InterPro" id="IPR007214">
    <property type="entry name" value="YbaK/aa-tRNA-synth-assoc-dom"/>
</dbReference>
<dbReference type="AlphaFoldDB" id="B3PKJ9"/>
<comment type="similarity">
    <text evidence="10">Belongs to the class-II aminoacyl-tRNA synthetase family. ProS type 1 subfamily.</text>
</comment>
<dbReference type="GO" id="GO:0006433">
    <property type="term" value="P:prolyl-tRNA aminoacylation"/>
    <property type="evidence" value="ECO:0007669"/>
    <property type="project" value="UniProtKB-UniRule"/>
</dbReference>
<dbReference type="FunFam" id="3.30.930.10:FF:000097">
    <property type="entry name" value="Proline--tRNA ligase"/>
    <property type="match status" value="1"/>
</dbReference>
<comment type="domain">
    <text evidence="10">Consists of three domains: the N-terminal catalytic domain, the editing domain and the C-terminal anticodon-binding domain.</text>
</comment>
<dbReference type="InterPro" id="IPR036621">
    <property type="entry name" value="Anticodon-bd_dom_sf"/>
</dbReference>
<dbReference type="Gene3D" id="3.40.50.800">
    <property type="entry name" value="Anticodon-binding domain"/>
    <property type="match status" value="1"/>
</dbReference>
<evidence type="ECO:0000256" key="10">
    <source>
        <dbReference type="HAMAP-Rule" id="MF_01569"/>
    </source>
</evidence>
<evidence type="ECO:0000256" key="3">
    <source>
        <dbReference type="ARBA" id="ARBA00022490"/>
    </source>
</evidence>
<keyword evidence="13" id="KW-1185">Reference proteome</keyword>
<dbReference type="Pfam" id="PF03129">
    <property type="entry name" value="HGTP_anticodon"/>
    <property type="match status" value="1"/>
</dbReference>
<evidence type="ECO:0000313" key="13">
    <source>
        <dbReference type="Proteomes" id="UP000001036"/>
    </source>
</evidence>
<dbReference type="PRINTS" id="PR01046">
    <property type="entry name" value="TRNASYNTHPRO"/>
</dbReference>
<keyword evidence="3 10" id="KW-0963">Cytoplasm</keyword>
<proteinExistence type="inferred from homology"/>
<dbReference type="NCBIfam" id="TIGR00409">
    <property type="entry name" value="proS_fam_II"/>
    <property type="match status" value="1"/>
</dbReference>
<dbReference type="SUPFAM" id="SSF55681">
    <property type="entry name" value="Class II aaRS and biotin synthetases"/>
    <property type="match status" value="1"/>
</dbReference>
<dbReference type="GO" id="GO:0004827">
    <property type="term" value="F:proline-tRNA ligase activity"/>
    <property type="evidence" value="ECO:0007669"/>
    <property type="project" value="UniProtKB-UniRule"/>
</dbReference>
<dbReference type="InterPro" id="IPR023717">
    <property type="entry name" value="Pro-tRNA-Synthase_IIa_type1"/>
</dbReference>
<keyword evidence="5 10" id="KW-0547">Nucleotide-binding</keyword>
<organism evidence="12 13">
    <name type="scientific">Cellvibrio japonicus (strain Ueda107)</name>
    <name type="common">Pseudomonas fluorescens subsp. cellulosa</name>
    <dbReference type="NCBI Taxonomy" id="498211"/>
    <lineage>
        <taxon>Bacteria</taxon>
        <taxon>Pseudomonadati</taxon>
        <taxon>Pseudomonadota</taxon>
        <taxon>Gammaproteobacteria</taxon>
        <taxon>Cellvibrionales</taxon>
        <taxon>Cellvibrionaceae</taxon>
        <taxon>Cellvibrio</taxon>
    </lineage>
</organism>
<dbReference type="Gene3D" id="3.30.930.10">
    <property type="entry name" value="Bira Bifunctional Protein, Domain 2"/>
    <property type="match status" value="2"/>
</dbReference>
<dbReference type="Gene3D" id="3.90.960.10">
    <property type="entry name" value="YbaK/aminoacyl-tRNA synthetase-associated domain"/>
    <property type="match status" value="1"/>
</dbReference>
<evidence type="ECO:0000256" key="1">
    <source>
        <dbReference type="ARBA" id="ARBA00004496"/>
    </source>
</evidence>
<evidence type="ECO:0000256" key="9">
    <source>
        <dbReference type="ARBA" id="ARBA00047671"/>
    </source>
</evidence>
<comment type="catalytic activity">
    <reaction evidence="9 10">
        <text>tRNA(Pro) + L-proline + ATP = L-prolyl-tRNA(Pro) + AMP + diphosphate</text>
        <dbReference type="Rhea" id="RHEA:14305"/>
        <dbReference type="Rhea" id="RHEA-COMP:9700"/>
        <dbReference type="Rhea" id="RHEA-COMP:9702"/>
        <dbReference type="ChEBI" id="CHEBI:30616"/>
        <dbReference type="ChEBI" id="CHEBI:33019"/>
        <dbReference type="ChEBI" id="CHEBI:60039"/>
        <dbReference type="ChEBI" id="CHEBI:78442"/>
        <dbReference type="ChEBI" id="CHEBI:78532"/>
        <dbReference type="ChEBI" id="CHEBI:456215"/>
        <dbReference type="EC" id="6.1.1.15"/>
    </reaction>
</comment>
<dbReference type="HAMAP" id="MF_01569">
    <property type="entry name" value="Pro_tRNA_synth_type1"/>
    <property type="match status" value="1"/>
</dbReference>
<dbReference type="InterPro" id="IPR004154">
    <property type="entry name" value="Anticodon-bd"/>
</dbReference>
<evidence type="ECO:0000256" key="5">
    <source>
        <dbReference type="ARBA" id="ARBA00022741"/>
    </source>
</evidence>
<evidence type="ECO:0000256" key="8">
    <source>
        <dbReference type="ARBA" id="ARBA00023146"/>
    </source>
</evidence>
<dbReference type="Pfam" id="PF00587">
    <property type="entry name" value="tRNA-synt_2b"/>
    <property type="match status" value="1"/>
</dbReference>
<dbReference type="CDD" id="cd00779">
    <property type="entry name" value="ProRS_core_prok"/>
    <property type="match status" value="1"/>
</dbReference>
<feature type="domain" description="Aminoacyl-transfer RNA synthetases class-II family profile" evidence="11">
    <location>
        <begin position="74"/>
        <end position="506"/>
    </location>
</feature>
<dbReference type="PANTHER" id="PTHR42753:SF2">
    <property type="entry name" value="PROLINE--TRNA LIGASE"/>
    <property type="match status" value="1"/>
</dbReference>
<evidence type="ECO:0000256" key="4">
    <source>
        <dbReference type="ARBA" id="ARBA00022598"/>
    </source>
</evidence>
<dbReference type="PROSITE" id="PS50862">
    <property type="entry name" value="AA_TRNA_LIGASE_II"/>
    <property type="match status" value="1"/>
</dbReference>
<dbReference type="InterPro" id="IPR002316">
    <property type="entry name" value="Pro-tRNA-ligase_IIa"/>
</dbReference>
<dbReference type="eggNOG" id="COG0442">
    <property type="taxonomic scope" value="Bacteria"/>
</dbReference>
<dbReference type="InterPro" id="IPR006195">
    <property type="entry name" value="aa-tRNA-synth_II"/>
</dbReference>
<dbReference type="KEGG" id="cja:CJA_2467"/>
<evidence type="ECO:0000313" key="12">
    <source>
        <dbReference type="EMBL" id="ACE83377.1"/>
    </source>
</evidence>
<dbReference type="GO" id="GO:0005524">
    <property type="term" value="F:ATP binding"/>
    <property type="evidence" value="ECO:0007669"/>
    <property type="project" value="UniProtKB-UniRule"/>
</dbReference>
<dbReference type="Proteomes" id="UP000001036">
    <property type="component" value="Chromosome"/>
</dbReference>
<keyword evidence="4 10" id="KW-0436">Ligase</keyword>
<dbReference type="HOGENOM" id="CLU_016739_0_0_6"/>
<dbReference type="SUPFAM" id="SSF55826">
    <property type="entry name" value="YbaK/ProRS associated domain"/>
    <property type="match status" value="1"/>
</dbReference>
<comment type="subunit">
    <text evidence="2 10">Homodimer.</text>
</comment>
<dbReference type="PIRSF" id="PIRSF001535">
    <property type="entry name" value="ProRS_1"/>
    <property type="match status" value="1"/>
</dbReference>
<dbReference type="CDD" id="cd00861">
    <property type="entry name" value="ProRS_anticodon_short"/>
    <property type="match status" value="1"/>
</dbReference>
<dbReference type="InterPro" id="IPR033730">
    <property type="entry name" value="ProRS_core_prok"/>
</dbReference>
<comment type="function">
    <text evidence="10">Catalyzes the attachment of proline to tRNA(Pro) in a two-step reaction: proline is first activated by ATP to form Pro-AMP and then transferred to the acceptor end of tRNA(Pro). As ProRS can inadvertently accommodate and process non-cognate amino acids such as alanine and cysteine, to avoid such errors it has two additional distinct editing activities against alanine. One activity is designated as 'pretransfer' editing and involves the tRNA(Pro)-independent hydrolysis of activated Ala-AMP. The other activity is designated 'posttransfer' editing and involves deacylation of mischarged Ala-tRNA(Pro). The misacylated Cys-tRNA(Pro) is not edited by ProRS.</text>
</comment>
<evidence type="ECO:0000256" key="2">
    <source>
        <dbReference type="ARBA" id="ARBA00011738"/>
    </source>
</evidence>